<organism evidence="1">
    <name type="scientific">Dichomitus squalens</name>
    <dbReference type="NCBI Taxonomy" id="114155"/>
    <lineage>
        <taxon>Eukaryota</taxon>
        <taxon>Fungi</taxon>
        <taxon>Dikarya</taxon>
        <taxon>Basidiomycota</taxon>
        <taxon>Agaricomycotina</taxon>
        <taxon>Agaricomycetes</taxon>
        <taxon>Polyporales</taxon>
        <taxon>Polyporaceae</taxon>
        <taxon>Dichomitus</taxon>
    </lineage>
</organism>
<sequence>MNNTSSRSLADLPDILHEVFSFLDPDIHPSDDNAVYESRRSLAIAARACRGFSTPALRVLWRQLPDDQPLADLLCTLGVAARQHETETRHDERKPARHRLPTYKVRGHPDFVGIKAWEIHWKQCRGYDVIYSLICSGDPRTHPHWARFVEYASRVRAITLFAFDGPKWCGLWDELRSATDCAAVLPMLQSVSFCSISECSVNLGTFALISPNVHRLHLPFESRRSSPQRHEMLCTIFSRTFLAAPNVAELRLALPPSRFGLALLQTHCSRVSHIEVDPQLDVQDLGMLAQLPALRSLSISISLLAYPSCSLTFRSLTTLKVAGSWSDISTLLDTLRLQSMHTLSLMAHENGKPAAELAEGAAQCFRTIASRHGSITSLSVFTTSPVRPWVSGCVPPRIPAVPDRFEGKLMDIVHPLLSLHALRHLSVTLPTYFKLTCVASDHRLMAEAWRDLESFHLVIRPYTRLMRIKHAERPYGGPLMGIAHYARNCPRLRLLHLSPMMMGDKALVGVALPLERHGLRTLVIPRVLLPPGREDLSGLISERVGGLFPLAASAFRPERIVMEKHWAVMTGASWCPECAGGPVEPAPPFW</sequence>
<proteinExistence type="predicted"/>
<dbReference type="Proteomes" id="UP000292957">
    <property type="component" value="Unassembled WGS sequence"/>
</dbReference>
<accession>A0A4Q9MT41</accession>
<reference evidence="1" key="1">
    <citation type="submission" date="2019-01" db="EMBL/GenBank/DDBJ databases">
        <title>Draft genome sequences of three monokaryotic isolates of the white-rot basidiomycete fungus Dichomitus squalens.</title>
        <authorList>
            <consortium name="DOE Joint Genome Institute"/>
            <person name="Lopez S.C."/>
            <person name="Andreopoulos B."/>
            <person name="Pangilinan J."/>
            <person name="Lipzen A."/>
            <person name="Riley R."/>
            <person name="Ahrendt S."/>
            <person name="Ng V."/>
            <person name="Barry K."/>
            <person name="Daum C."/>
            <person name="Grigoriev I.V."/>
            <person name="Hilden K.S."/>
            <person name="Makela M.R."/>
            <person name="de Vries R.P."/>
        </authorList>
    </citation>
    <scope>NUCLEOTIDE SEQUENCE [LARGE SCALE GENOMIC DNA]</scope>
    <source>
        <strain evidence="1">OM18370.1</strain>
    </source>
</reference>
<protein>
    <submittedName>
        <fullName evidence="1">Uncharacterized protein</fullName>
    </submittedName>
</protein>
<name>A0A4Q9MT41_9APHY</name>
<evidence type="ECO:0000313" key="1">
    <source>
        <dbReference type="EMBL" id="TBU31044.1"/>
    </source>
</evidence>
<gene>
    <name evidence="1" type="ORF">BD311DRAFT_657840</name>
</gene>
<dbReference type="EMBL" id="ML143402">
    <property type="protein sequence ID" value="TBU31044.1"/>
    <property type="molecule type" value="Genomic_DNA"/>
</dbReference>
<dbReference type="OrthoDB" id="2752495at2759"/>
<dbReference type="AlphaFoldDB" id="A0A4Q9MT41"/>